<protein>
    <submittedName>
        <fullName evidence="1">Uncharacterized protein</fullName>
    </submittedName>
</protein>
<reference evidence="1" key="1">
    <citation type="submission" date="2020-06" db="EMBL/GenBank/DDBJ databases">
        <title>WGS assembly of Ceratodon purpureus strain R40.</title>
        <authorList>
            <person name="Carey S.B."/>
            <person name="Jenkins J."/>
            <person name="Shu S."/>
            <person name="Lovell J.T."/>
            <person name="Sreedasyam A."/>
            <person name="Maumus F."/>
            <person name="Tiley G.P."/>
            <person name="Fernandez-Pozo N."/>
            <person name="Barry K."/>
            <person name="Chen C."/>
            <person name="Wang M."/>
            <person name="Lipzen A."/>
            <person name="Daum C."/>
            <person name="Saski C.A."/>
            <person name="Payton A.C."/>
            <person name="Mcbreen J.C."/>
            <person name="Conrad R.E."/>
            <person name="Kollar L.M."/>
            <person name="Olsson S."/>
            <person name="Huttunen S."/>
            <person name="Landis J.B."/>
            <person name="Wickett N.J."/>
            <person name="Johnson M.G."/>
            <person name="Rensing S.A."/>
            <person name="Grimwood J."/>
            <person name="Schmutz J."/>
            <person name="Mcdaniel S.F."/>
        </authorList>
    </citation>
    <scope>NUCLEOTIDE SEQUENCE</scope>
    <source>
        <strain evidence="1">R40</strain>
    </source>
</reference>
<name>A0A8T0JBQ9_CERPU</name>
<accession>A0A8T0JBQ9</accession>
<comment type="caution">
    <text evidence="1">The sequence shown here is derived from an EMBL/GenBank/DDBJ whole genome shotgun (WGS) entry which is preliminary data.</text>
</comment>
<dbReference type="Proteomes" id="UP000822688">
    <property type="component" value="Chromosome 1"/>
</dbReference>
<evidence type="ECO:0000313" key="2">
    <source>
        <dbReference type="Proteomes" id="UP000822688"/>
    </source>
</evidence>
<dbReference type="AlphaFoldDB" id="A0A8T0JBQ9"/>
<organism evidence="1 2">
    <name type="scientific">Ceratodon purpureus</name>
    <name type="common">Fire moss</name>
    <name type="synonym">Dicranum purpureum</name>
    <dbReference type="NCBI Taxonomy" id="3225"/>
    <lineage>
        <taxon>Eukaryota</taxon>
        <taxon>Viridiplantae</taxon>
        <taxon>Streptophyta</taxon>
        <taxon>Embryophyta</taxon>
        <taxon>Bryophyta</taxon>
        <taxon>Bryophytina</taxon>
        <taxon>Bryopsida</taxon>
        <taxon>Dicranidae</taxon>
        <taxon>Pseudoditrichales</taxon>
        <taxon>Ditrichaceae</taxon>
        <taxon>Ceratodon</taxon>
    </lineage>
</organism>
<gene>
    <name evidence="1" type="ORF">KC19_1G322300</name>
</gene>
<evidence type="ECO:0000313" key="1">
    <source>
        <dbReference type="EMBL" id="KAG0593344.1"/>
    </source>
</evidence>
<keyword evidence="2" id="KW-1185">Reference proteome</keyword>
<sequence>MNPCWTDSLQTPQQDSFKSIKKGYGHVGLLLHYDEASKFGVIFLGTRNPRQAHRFVPWYGTDRKAFQPLAQLKPDPL</sequence>
<dbReference type="EMBL" id="CM026421">
    <property type="protein sequence ID" value="KAG0593344.1"/>
    <property type="molecule type" value="Genomic_DNA"/>
</dbReference>
<proteinExistence type="predicted"/>